<evidence type="ECO:0000256" key="1">
    <source>
        <dbReference type="SAM" id="Phobius"/>
    </source>
</evidence>
<feature type="transmembrane region" description="Helical" evidence="1">
    <location>
        <begin position="119"/>
        <end position="139"/>
    </location>
</feature>
<proteinExistence type="predicted"/>
<reference evidence="2 3" key="1">
    <citation type="submission" date="2014-03" db="EMBL/GenBank/DDBJ databases">
        <title>Draft Genome Sequences of Four Burkholderia Strains.</title>
        <authorList>
            <person name="Liu X.Y."/>
            <person name="Li C.X."/>
            <person name="Xu J.H."/>
        </authorList>
    </citation>
    <scope>NUCLEOTIDE SEQUENCE [LARGE SCALE GENOMIC DNA]</scope>
    <source>
        <strain evidence="2 3">R27</strain>
    </source>
</reference>
<dbReference type="OrthoDB" id="8795931at2"/>
<organism evidence="2 3">
    <name type="scientific">Caballeronia grimmiae</name>
    <dbReference type="NCBI Taxonomy" id="1071679"/>
    <lineage>
        <taxon>Bacteria</taxon>
        <taxon>Pseudomonadati</taxon>
        <taxon>Pseudomonadota</taxon>
        <taxon>Betaproteobacteria</taxon>
        <taxon>Burkholderiales</taxon>
        <taxon>Burkholderiaceae</taxon>
        <taxon>Caballeronia</taxon>
    </lineage>
</organism>
<keyword evidence="1" id="KW-1133">Transmembrane helix</keyword>
<dbReference type="AlphaFoldDB" id="A0A069P4K4"/>
<comment type="caution">
    <text evidence="2">The sequence shown here is derived from an EMBL/GenBank/DDBJ whole genome shotgun (WGS) entry which is preliminary data.</text>
</comment>
<feature type="transmembrane region" description="Helical" evidence="1">
    <location>
        <begin position="6"/>
        <end position="28"/>
    </location>
</feature>
<evidence type="ECO:0000313" key="2">
    <source>
        <dbReference type="EMBL" id="KDR34839.1"/>
    </source>
</evidence>
<evidence type="ECO:0000313" key="3">
    <source>
        <dbReference type="Proteomes" id="UP000027439"/>
    </source>
</evidence>
<feature type="transmembrane region" description="Helical" evidence="1">
    <location>
        <begin position="88"/>
        <end position="107"/>
    </location>
</feature>
<accession>A0A069P4K4</accession>
<keyword evidence="1" id="KW-0472">Membrane</keyword>
<protein>
    <recommendedName>
        <fullName evidence="4">MASE1 domain-containing protein</fullName>
    </recommendedName>
</protein>
<sequence>MEYLRQRAPIIAGTAALFLVTLVANELLFPSSEYVRGANWIYLPAGMQLLCTLLFGEAGAIGMLCAAWISCIFLYFPNDPVRSLMYGTISALAPYLIYLFATRVLGLRTSPSNLTARRLLFLIVLYAIASPLLHQLWLAMQGEIAGAGKRFVVMVVGDLSGSLIVIYTIKVTLWLMVRLAPLRRRPGDY</sequence>
<feature type="transmembrane region" description="Helical" evidence="1">
    <location>
        <begin position="151"/>
        <end position="177"/>
    </location>
</feature>
<dbReference type="eggNOG" id="ENOG5031UYB">
    <property type="taxonomic scope" value="Bacteria"/>
</dbReference>
<evidence type="ECO:0008006" key="4">
    <source>
        <dbReference type="Google" id="ProtNLM"/>
    </source>
</evidence>
<dbReference type="Proteomes" id="UP000027439">
    <property type="component" value="Unassembled WGS sequence"/>
</dbReference>
<keyword evidence="1" id="KW-0812">Transmembrane</keyword>
<feature type="transmembrane region" description="Helical" evidence="1">
    <location>
        <begin position="49"/>
        <end position="76"/>
    </location>
</feature>
<name>A0A069P4K4_9BURK</name>
<gene>
    <name evidence="2" type="ORF">BG57_02490</name>
</gene>
<dbReference type="EMBL" id="JFHE01000010">
    <property type="protein sequence ID" value="KDR34839.1"/>
    <property type="molecule type" value="Genomic_DNA"/>
</dbReference>